<feature type="compositionally biased region" description="Acidic residues" evidence="1">
    <location>
        <begin position="78"/>
        <end position="111"/>
    </location>
</feature>
<name>A0A5C3KTI1_COPMA</name>
<evidence type="ECO:0000313" key="2">
    <source>
        <dbReference type="EMBL" id="TFK19138.1"/>
    </source>
</evidence>
<evidence type="ECO:0000313" key="3">
    <source>
        <dbReference type="Proteomes" id="UP000307440"/>
    </source>
</evidence>
<accession>A0A5C3KTI1</accession>
<sequence length="140" mass="15790">MHGLFDALKERQLGSGRGFEGGFPGLGERASELSPESWFDQVWNRQALGNIYPWMGETVGVKFRLCRGEVERDKEDLDGWENSDEEDWDDEDLDDDGSDEEENEETGDENDATIYPPRECGGQGTLTLERMKDLNAGPQV</sequence>
<dbReference type="AlphaFoldDB" id="A0A5C3KTI1"/>
<dbReference type="EMBL" id="ML210358">
    <property type="protein sequence ID" value="TFK19138.1"/>
    <property type="molecule type" value="Genomic_DNA"/>
</dbReference>
<feature type="non-terminal residue" evidence="2">
    <location>
        <position position="140"/>
    </location>
</feature>
<feature type="region of interest" description="Disordered" evidence="1">
    <location>
        <begin position="74"/>
        <end position="140"/>
    </location>
</feature>
<dbReference type="Proteomes" id="UP000307440">
    <property type="component" value="Unassembled WGS sequence"/>
</dbReference>
<organism evidence="2 3">
    <name type="scientific">Coprinopsis marcescibilis</name>
    <name type="common">Agaric fungus</name>
    <name type="synonym">Psathyrella marcescibilis</name>
    <dbReference type="NCBI Taxonomy" id="230819"/>
    <lineage>
        <taxon>Eukaryota</taxon>
        <taxon>Fungi</taxon>
        <taxon>Dikarya</taxon>
        <taxon>Basidiomycota</taxon>
        <taxon>Agaricomycotina</taxon>
        <taxon>Agaricomycetes</taxon>
        <taxon>Agaricomycetidae</taxon>
        <taxon>Agaricales</taxon>
        <taxon>Agaricineae</taxon>
        <taxon>Psathyrellaceae</taxon>
        <taxon>Coprinopsis</taxon>
    </lineage>
</organism>
<gene>
    <name evidence="2" type="ORF">FA15DRAFT_674699</name>
</gene>
<reference evidence="2 3" key="1">
    <citation type="journal article" date="2019" name="Nat. Ecol. Evol.">
        <title>Megaphylogeny resolves global patterns of mushroom evolution.</title>
        <authorList>
            <person name="Varga T."/>
            <person name="Krizsan K."/>
            <person name="Foldi C."/>
            <person name="Dima B."/>
            <person name="Sanchez-Garcia M."/>
            <person name="Sanchez-Ramirez S."/>
            <person name="Szollosi G.J."/>
            <person name="Szarkandi J.G."/>
            <person name="Papp V."/>
            <person name="Albert L."/>
            <person name="Andreopoulos W."/>
            <person name="Angelini C."/>
            <person name="Antonin V."/>
            <person name="Barry K.W."/>
            <person name="Bougher N.L."/>
            <person name="Buchanan P."/>
            <person name="Buyck B."/>
            <person name="Bense V."/>
            <person name="Catcheside P."/>
            <person name="Chovatia M."/>
            <person name="Cooper J."/>
            <person name="Damon W."/>
            <person name="Desjardin D."/>
            <person name="Finy P."/>
            <person name="Geml J."/>
            <person name="Haridas S."/>
            <person name="Hughes K."/>
            <person name="Justo A."/>
            <person name="Karasinski D."/>
            <person name="Kautmanova I."/>
            <person name="Kiss B."/>
            <person name="Kocsube S."/>
            <person name="Kotiranta H."/>
            <person name="LaButti K.M."/>
            <person name="Lechner B.E."/>
            <person name="Liimatainen K."/>
            <person name="Lipzen A."/>
            <person name="Lukacs Z."/>
            <person name="Mihaltcheva S."/>
            <person name="Morgado L.N."/>
            <person name="Niskanen T."/>
            <person name="Noordeloos M.E."/>
            <person name="Ohm R.A."/>
            <person name="Ortiz-Santana B."/>
            <person name="Ovrebo C."/>
            <person name="Racz N."/>
            <person name="Riley R."/>
            <person name="Savchenko A."/>
            <person name="Shiryaev A."/>
            <person name="Soop K."/>
            <person name="Spirin V."/>
            <person name="Szebenyi C."/>
            <person name="Tomsovsky M."/>
            <person name="Tulloss R.E."/>
            <person name="Uehling J."/>
            <person name="Grigoriev I.V."/>
            <person name="Vagvolgyi C."/>
            <person name="Papp T."/>
            <person name="Martin F.M."/>
            <person name="Miettinen O."/>
            <person name="Hibbett D.S."/>
            <person name="Nagy L.G."/>
        </authorList>
    </citation>
    <scope>NUCLEOTIDE SEQUENCE [LARGE SCALE GENOMIC DNA]</scope>
    <source>
        <strain evidence="2 3">CBS 121175</strain>
    </source>
</reference>
<evidence type="ECO:0000256" key="1">
    <source>
        <dbReference type="SAM" id="MobiDB-lite"/>
    </source>
</evidence>
<proteinExistence type="predicted"/>
<keyword evidence="3" id="KW-1185">Reference proteome</keyword>
<protein>
    <submittedName>
        <fullName evidence="2">Uncharacterized protein</fullName>
    </submittedName>
</protein>